<name>A0AA42CAU5_9BACT</name>
<proteinExistence type="predicted"/>
<sequence>MKSWIVCIFYVLIGLGCSTQQAVTIQEKTAEAEEDSVSYELVVFDTGFETWFITRAKPANFHEQRYYEFWNQRYVQAWNYHEMGYRHARLIDGNINYDANTDYGLEINHKLFYYFMYVENVLRIPLIPDGPKSW</sequence>
<dbReference type="Pfam" id="PF19643">
    <property type="entry name" value="DUF6146"/>
    <property type="match status" value="1"/>
</dbReference>
<keyword evidence="3" id="KW-1185">Reference proteome</keyword>
<dbReference type="Proteomes" id="UP001163821">
    <property type="component" value="Unassembled WGS sequence"/>
</dbReference>
<organism evidence="2 3">
    <name type="scientific">Gaoshiqia sediminis</name>
    <dbReference type="NCBI Taxonomy" id="2986998"/>
    <lineage>
        <taxon>Bacteria</taxon>
        <taxon>Pseudomonadati</taxon>
        <taxon>Bacteroidota</taxon>
        <taxon>Bacteroidia</taxon>
        <taxon>Marinilabiliales</taxon>
        <taxon>Prolixibacteraceae</taxon>
        <taxon>Gaoshiqia</taxon>
    </lineage>
</organism>
<feature type="signal peptide" evidence="1">
    <location>
        <begin position="1"/>
        <end position="22"/>
    </location>
</feature>
<dbReference type="InterPro" id="IPR046144">
    <property type="entry name" value="DUF6146"/>
</dbReference>
<evidence type="ECO:0000313" key="3">
    <source>
        <dbReference type="Proteomes" id="UP001163821"/>
    </source>
</evidence>
<evidence type="ECO:0000256" key="1">
    <source>
        <dbReference type="SAM" id="SignalP"/>
    </source>
</evidence>
<evidence type="ECO:0000313" key="2">
    <source>
        <dbReference type="EMBL" id="MCW0484010.1"/>
    </source>
</evidence>
<feature type="chain" id="PRO_5041457576" evidence="1">
    <location>
        <begin position="23"/>
        <end position="134"/>
    </location>
</feature>
<accession>A0AA42CAU5</accession>
<dbReference type="EMBL" id="JAPAAF010000027">
    <property type="protein sequence ID" value="MCW0484010.1"/>
    <property type="molecule type" value="Genomic_DNA"/>
</dbReference>
<keyword evidence="1" id="KW-0732">Signal</keyword>
<comment type="caution">
    <text evidence="2">The sequence shown here is derived from an EMBL/GenBank/DDBJ whole genome shotgun (WGS) entry which is preliminary data.</text>
</comment>
<gene>
    <name evidence="2" type="ORF">N2K84_14800</name>
</gene>
<dbReference type="AlphaFoldDB" id="A0AA42CAU5"/>
<protein>
    <submittedName>
        <fullName evidence="2">DUF6146 family protein</fullName>
    </submittedName>
</protein>
<dbReference type="PROSITE" id="PS51257">
    <property type="entry name" value="PROKAR_LIPOPROTEIN"/>
    <property type="match status" value="1"/>
</dbReference>
<dbReference type="RefSeq" id="WP_282592602.1">
    <property type="nucleotide sequence ID" value="NZ_JAPAAF010000027.1"/>
</dbReference>
<reference evidence="2" key="1">
    <citation type="submission" date="2022-10" db="EMBL/GenBank/DDBJ databases">
        <title>Gaoshiqiia sediminis gen. nov., sp. nov., isolated from coastal sediment.</title>
        <authorList>
            <person name="Yu W.X."/>
            <person name="Mu D.S."/>
            <person name="Du J.Z."/>
            <person name="Liang Y.Q."/>
        </authorList>
    </citation>
    <scope>NUCLEOTIDE SEQUENCE</scope>
    <source>
        <strain evidence="2">A06</strain>
    </source>
</reference>